<accession>A0A5N5QE88</accession>
<feature type="region of interest" description="Disordered" evidence="3">
    <location>
        <begin position="709"/>
        <end position="739"/>
    </location>
</feature>
<dbReference type="SMART" id="SM00315">
    <property type="entry name" value="RGS"/>
    <property type="match status" value="1"/>
</dbReference>
<feature type="transmembrane region" description="Helical" evidence="4">
    <location>
        <begin position="39"/>
        <end position="61"/>
    </location>
</feature>
<feature type="domain" description="RGS" evidence="5">
    <location>
        <begin position="450"/>
        <end position="530"/>
    </location>
</feature>
<dbReference type="PANTHER" id="PTHR22775:SF3">
    <property type="entry name" value="SORTING NEXIN-13"/>
    <property type="match status" value="1"/>
</dbReference>
<keyword evidence="4" id="KW-0472">Membrane</keyword>
<evidence type="ECO:0000256" key="3">
    <source>
        <dbReference type="SAM" id="MobiDB-lite"/>
    </source>
</evidence>
<keyword evidence="9" id="KW-1185">Reference proteome</keyword>
<feature type="domain" description="PXA" evidence="7">
    <location>
        <begin position="108"/>
        <end position="299"/>
    </location>
</feature>
<evidence type="ECO:0000313" key="9">
    <source>
        <dbReference type="Proteomes" id="UP000383932"/>
    </source>
</evidence>
<dbReference type="PROSITE" id="PS51207">
    <property type="entry name" value="PXA"/>
    <property type="match status" value="1"/>
</dbReference>
<dbReference type="Gene3D" id="1.10.167.10">
    <property type="entry name" value="Regulator of G-protein Signalling 4, domain 2"/>
    <property type="match status" value="1"/>
</dbReference>
<dbReference type="PANTHER" id="PTHR22775">
    <property type="entry name" value="SORTING NEXIN"/>
    <property type="match status" value="1"/>
</dbReference>
<dbReference type="InterPro" id="IPR016137">
    <property type="entry name" value="RGS"/>
</dbReference>
<evidence type="ECO:0000256" key="1">
    <source>
        <dbReference type="ARBA" id="ARBA00010883"/>
    </source>
</evidence>
<protein>
    <submittedName>
        <fullName evidence="8">Sorting nexin-12</fullName>
    </submittedName>
</protein>
<dbReference type="Pfam" id="PF02194">
    <property type="entry name" value="PXA"/>
    <property type="match status" value="1"/>
</dbReference>
<evidence type="ECO:0000256" key="4">
    <source>
        <dbReference type="SAM" id="Phobius"/>
    </source>
</evidence>
<comment type="similarity">
    <text evidence="1">Belongs to the sorting nexin family.</text>
</comment>
<feature type="coiled-coil region" evidence="2">
    <location>
        <begin position="789"/>
        <end position="816"/>
    </location>
</feature>
<dbReference type="GO" id="GO:0035091">
    <property type="term" value="F:phosphatidylinositol binding"/>
    <property type="evidence" value="ECO:0007669"/>
    <property type="project" value="InterPro"/>
</dbReference>
<evidence type="ECO:0000256" key="2">
    <source>
        <dbReference type="SAM" id="Coils"/>
    </source>
</evidence>
<dbReference type="InterPro" id="IPR003114">
    <property type="entry name" value="Phox_assoc"/>
</dbReference>
<proteinExistence type="inferred from homology"/>
<dbReference type="InterPro" id="IPR001683">
    <property type="entry name" value="PX_dom"/>
</dbReference>
<dbReference type="AlphaFoldDB" id="A0A5N5QE88"/>
<keyword evidence="4" id="KW-0812">Transmembrane</keyword>
<dbReference type="InterPro" id="IPR036871">
    <property type="entry name" value="PX_dom_sf"/>
</dbReference>
<feature type="region of interest" description="Disordered" evidence="3">
    <location>
        <begin position="495"/>
        <end position="515"/>
    </location>
</feature>
<sequence length="1222" mass="136442">MIAQGVQALVYGVILVTCLPLASRLAFSPLTLIILGPFLLILAFLAFIFSGLIIAILTEWLRPNKSVSNNVRKAARSLSFATPAAWQANLTRIQWSAQDDLPPIKDCSLDTSVLVHDIIGLIVRDFVQVWYSNLSDSPAFPNALRRTIQESLENILGRASQLDVSALVVRRILPKVTAHVEKFRHSEESLRGAALERRLSDSDELDILLASRYVGRGKLHPAVANLSSMATRPTEDLYLRQLFDKVLPLILPEVDARSRSVCIVAREIIGCSVLRPVVDMLSDPDFWNQVIDRIASAAIREQKLVTKVRRMLETQVPRSGPSTRVSATPANLPTPRSKSENINSRTDAKRFAIFLQSISRCESLLDARRLKNDIVSEIRRTRDLLAQHASDEWINGEKTEDIVAYLDRLYNAKNKAEKRIEVLSGAKGNQSLSPPNQSTPLPLLPSNKLTVRDVLRDSSSLLYFMEFMERRSHRTLLVQFWLAVDAFKDPLAQIDSDSEASGDEGSGTRDPSSTATLIEDTTMLYEVYFAQPLRAAELSCISSKHIATLTAFVQSEFPPTRIDESRVRRSVLHAQNQVEKAMEEDFEAFTKSELWHRAVGDMSPIVQKPTPPVLVQEEPEASTPISQTSGDPTLIHASHSVPIVRRPMKQRPSSLASNDSNRQLSSFDILMGSTDDMDESRAPLFEDVAIERRKIDALQAALTDIIADDTETHDKPTRSPLLRPKSLAPSLRGAAPKESQISVSGLQHKVFPEDHDGSMEPVERTEDAEGLIPPIQVALPGDLQLARDVARLSEKIKNLQTQETMLEALMRKAELTGDEQELGLLSRSRDSLVREIRGLMFQRAHYEVQEAANRLIPERTRISVTGSTTSDEDGRPVVRYLVEIQQLALDGSFTSGWGVARRYSEFYQMHTRLKEQFVPVRSLEFPGKKFVTSLSGNLVDSRRVGLEKYLQNLILVPSVCESDELRAFLSRQVTPPPTTAPADAAQGLVRTVYRSFADSIDDMFFGPSMLDVTLQRLSRRAAEITGMSGLNIQDEDTIARALGLKAARPEETLAKLQGDLTPLEGETGASSFSAPICDLLLAVFELDRKGNWLRRQAVVTVLQQLLGSTIERKVRDTVRTYLAEAHLLSYVSMFRSTLWPEGKLKSEGAPRTDQEKMQTREQAHSKLSSIIPDLAANMIGRSNARRGARRMFAVMQNRRLNQHIIYSIIDEVFEALFPEIQA</sequence>
<evidence type="ECO:0000259" key="6">
    <source>
        <dbReference type="PROSITE" id="PS50195"/>
    </source>
</evidence>
<dbReference type="Pfam" id="PF00787">
    <property type="entry name" value="PX"/>
    <property type="match status" value="1"/>
</dbReference>
<comment type="caution">
    <text evidence="8">The sequence shown here is derived from an EMBL/GenBank/DDBJ whole genome shotgun (WGS) entry which is preliminary data.</text>
</comment>
<dbReference type="PROSITE" id="PS50132">
    <property type="entry name" value="RGS"/>
    <property type="match status" value="1"/>
</dbReference>
<keyword evidence="4" id="KW-1133">Transmembrane helix</keyword>
<dbReference type="Proteomes" id="UP000383932">
    <property type="component" value="Unassembled WGS sequence"/>
</dbReference>
<name>A0A5N5QE88_9AGAM</name>
<dbReference type="SMART" id="SM00313">
    <property type="entry name" value="PXA"/>
    <property type="match status" value="1"/>
</dbReference>
<keyword evidence="2" id="KW-0175">Coiled coil</keyword>
<dbReference type="SUPFAM" id="SSF48097">
    <property type="entry name" value="Regulator of G-protein signaling, RGS"/>
    <property type="match status" value="1"/>
</dbReference>
<dbReference type="PROSITE" id="PS50195">
    <property type="entry name" value="PX"/>
    <property type="match status" value="1"/>
</dbReference>
<dbReference type="SUPFAM" id="SSF64268">
    <property type="entry name" value="PX domain"/>
    <property type="match status" value="1"/>
</dbReference>
<dbReference type="Pfam" id="PF08628">
    <property type="entry name" value="Nexin_C"/>
    <property type="match status" value="1"/>
</dbReference>
<feature type="domain" description="PX" evidence="6">
    <location>
        <begin position="858"/>
        <end position="976"/>
    </location>
</feature>
<dbReference type="SMART" id="SM00312">
    <property type="entry name" value="PX"/>
    <property type="match status" value="1"/>
</dbReference>
<organism evidence="8 9">
    <name type="scientific">Ceratobasidium theobromae</name>
    <dbReference type="NCBI Taxonomy" id="1582974"/>
    <lineage>
        <taxon>Eukaryota</taxon>
        <taxon>Fungi</taxon>
        <taxon>Dikarya</taxon>
        <taxon>Basidiomycota</taxon>
        <taxon>Agaricomycotina</taxon>
        <taxon>Agaricomycetes</taxon>
        <taxon>Cantharellales</taxon>
        <taxon>Ceratobasidiaceae</taxon>
        <taxon>Ceratobasidium</taxon>
    </lineage>
</organism>
<feature type="region of interest" description="Disordered" evidence="3">
    <location>
        <begin position="316"/>
        <end position="342"/>
    </location>
</feature>
<gene>
    <name evidence="8" type="ORF">CTheo_6494</name>
</gene>
<evidence type="ECO:0000259" key="7">
    <source>
        <dbReference type="PROSITE" id="PS51207"/>
    </source>
</evidence>
<dbReference type="Gene3D" id="3.30.1520.10">
    <property type="entry name" value="Phox-like domain"/>
    <property type="match status" value="1"/>
</dbReference>
<dbReference type="InterPro" id="IPR013937">
    <property type="entry name" value="Sorting_nexin_C"/>
</dbReference>
<reference evidence="8 9" key="1">
    <citation type="journal article" date="2019" name="Fungal Biol. Biotechnol.">
        <title>Draft genome sequence of fastidious pathogen Ceratobasidium theobromae, which causes vascular-streak dieback in Theobroma cacao.</title>
        <authorList>
            <person name="Ali S.S."/>
            <person name="Asman A."/>
            <person name="Shao J."/>
            <person name="Firmansyah A.P."/>
            <person name="Susilo A.W."/>
            <person name="Rosmana A."/>
            <person name="McMahon P."/>
            <person name="Junaid M."/>
            <person name="Guest D."/>
            <person name="Kheng T.Y."/>
            <person name="Meinhardt L.W."/>
            <person name="Bailey B.A."/>
        </authorList>
    </citation>
    <scope>NUCLEOTIDE SEQUENCE [LARGE SCALE GENOMIC DNA]</scope>
    <source>
        <strain evidence="8 9">CT2</strain>
    </source>
</reference>
<dbReference type="EMBL" id="SSOP01000201">
    <property type="protein sequence ID" value="KAB5590072.1"/>
    <property type="molecule type" value="Genomic_DNA"/>
</dbReference>
<dbReference type="OrthoDB" id="120967at2759"/>
<dbReference type="Pfam" id="PF00615">
    <property type="entry name" value="RGS"/>
    <property type="match status" value="1"/>
</dbReference>
<feature type="transmembrane region" description="Helical" evidence="4">
    <location>
        <begin position="6"/>
        <end position="27"/>
    </location>
</feature>
<evidence type="ECO:0000313" key="8">
    <source>
        <dbReference type="EMBL" id="KAB5590072.1"/>
    </source>
</evidence>
<dbReference type="InterPro" id="IPR036305">
    <property type="entry name" value="RGS_sf"/>
</dbReference>
<evidence type="ECO:0000259" key="5">
    <source>
        <dbReference type="PROSITE" id="PS50132"/>
    </source>
</evidence>
<dbReference type="InterPro" id="IPR044926">
    <property type="entry name" value="RGS_subdomain_2"/>
</dbReference>